<reference evidence="2" key="3">
    <citation type="submission" date="2025-09" db="UniProtKB">
        <authorList>
            <consortium name="Ensembl"/>
        </authorList>
    </citation>
    <scope>IDENTIFICATION</scope>
</reference>
<dbReference type="InterPro" id="IPR011989">
    <property type="entry name" value="ARM-like"/>
</dbReference>
<dbReference type="Proteomes" id="UP000694580">
    <property type="component" value="Chromosome 1"/>
</dbReference>
<dbReference type="Ensembl" id="ENSDCDT00010056699.1">
    <property type="protein sequence ID" value="ENSDCDP00010046493.1"/>
    <property type="gene ID" value="ENSDCDG00010028395.1"/>
</dbReference>
<dbReference type="AlphaFoldDB" id="A0AAY4DM39"/>
<dbReference type="Pfam" id="PF12348">
    <property type="entry name" value="CLASP_N"/>
    <property type="match status" value="1"/>
</dbReference>
<reference evidence="2 3" key="1">
    <citation type="submission" date="2020-06" db="EMBL/GenBank/DDBJ databases">
        <authorList>
            <consortium name="Wellcome Sanger Institute Data Sharing"/>
        </authorList>
    </citation>
    <scope>NUCLEOTIDE SEQUENCE [LARGE SCALE GENOMIC DNA]</scope>
</reference>
<dbReference type="GO" id="GO:0005881">
    <property type="term" value="C:cytoplasmic microtubule"/>
    <property type="evidence" value="ECO:0007669"/>
    <property type="project" value="TreeGrafter"/>
</dbReference>
<dbReference type="InterPro" id="IPR016024">
    <property type="entry name" value="ARM-type_fold"/>
</dbReference>
<dbReference type="PANTHER" id="PTHR21567">
    <property type="entry name" value="CLASP"/>
    <property type="match status" value="1"/>
</dbReference>
<dbReference type="SMART" id="SM01349">
    <property type="entry name" value="TOG"/>
    <property type="match status" value="1"/>
</dbReference>
<dbReference type="Gene3D" id="1.25.10.10">
    <property type="entry name" value="Leucine-rich Repeat Variant"/>
    <property type="match status" value="2"/>
</dbReference>
<evidence type="ECO:0000313" key="2">
    <source>
        <dbReference type="Ensembl" id="ENSDCDP00010046493.1"/>
    </source>
</evidence>
<dbReference type="PANTHER" id="PTHR21567:SF87">
    <property type="entry name" value="CRESCERIN-LIKE PROTEIN CHE-12"/>
    <property type="match status" value="1"/>
</dbReference>
<sequence length="486" mass="53460">MLQNIAVTERVNYTCSGCFLFFLHLQVKNLRSCVARFAVMTLGHLFAQLRKGIDQELVEVSKTLLHKSGETNVFIRQAVDNALDSMVQHCTSIRVINALLAGGISHLNPVVRRCTAQHLTTLVEKIGADRVLSGAKDLTERLIPAVTKLAQDSSQEARYFGRRILLFLSAHQDFEKILQKYISDKEQAIMKDTVFILKTKGLGEIPQDTTSARGRRSLPGSGLVRASSLTREPMSSSKDAGQFSVKSQVPSIADKTEYIKQITGQLESKDFRQRIRGIDQLVADCECTPNLVIGNILTVFDAFKARLLESNTKVNLCALEALPKITHLLKEHMTQVVCNLFPAIVDTHLNSKNNAIYSAALDAINGLIQNLDNAILLQPFCSKAQFLRGKAKVDLINKVSDLVNNLYPLRPQVVEQKVLPLLWHLLGTSPGSGTNQGQGGNMRGAIAHLCEVLDTHMGPALTDCSVSQSISIQKSLNELVKNSSVV</sequence>
<name>A0AAY4DM39_9TELE</name>
<dbReference type="GO" id="GO:0008017">
    <property type="term" value="F:microtubule binding"/>
    <property type="evidence" value="ECO:0007669"/>
    <property type="project" value="TreeGrafter"/>
</dbReference>
<dbReference type="GeneTree" id="ENSGT00940000158712"/>
<feature type="domain" description="TOG" evidence="1">
    <location>
        <begin position="242"/>
        <end position="485"/>
    </location>
</feature>
<dbReference type="GO" id="GO:0000226">
    <property type="term" value="P:microtubule cytoskeleton organization"/>
    <property type="evidence" value="ECO:0007669"/>
    <property type="project" value="TreeGrafter"/>
</dbReference>
<evidence type="ECO:0000313" key="3">
    <source>
        <dbReference type="Proteomes" id="UP000694580"/>
    </source>
</evidence>
<protein>
    <recommendedName>
        <fullName evidence="1">TOG domain-containing protein</fullName>
    </recommendedName>
</protein>
<dbReference type="InterPro" id="IPR034085">
    <property type="entry name" value="TOG"/>
</dbReference>
<dbReference type="InterPro" id="IPR024395">
    <property type="entry name" value="CLASP_N_dom"/>
</dbReference>
<dbReference type="GO" id="GO:0005929">
    <property type="term" value="C:cilium"/>
    <property type="evidence" value="ECO:0007669"/>
    <property type="project" value="TreeGrafter"/>
</dbReference>
<proteinExistence type="predicted"/>
<keyword evidence="3" id="KW-1185">Reference proteome</keyword>
<evidence type="ECO:0000259" key="1">
    <source>
        <dbReference type="SMART" id="SM01349"/>
    </source>
</evidence>
<accession>A0AAY4DM39</accession>
<organism evidence="2 3">
    <name type="scientific">Denticeps clupeoides</name>
    <name type="common">denticle herring</name>
    <dbReference type="NCBI Taxonomy" id="299321"/>
    <lineage>
        <taxon>Eukaryota</taxon>
        <taxon>Metazoa</taxon>
        <taxon>Chordata</taxon>
        <taxon>Craniata</taxon>
        <taxon>Vertebrata</taxon>
        <taxon>Euteleostomi</taxon>
        <taxon>Actinopterygii</taxon>
        <taxon>Neopterygii</taxon>
        <taxon>Teleostei</taxon>
        <taxon>Clupei</taxon>
        <taxon>Clupeiformes</taxon>
        <taxon>Denticipitoidei</taxon>
        <taxon>Denticipitidae</taxon>
        <taxon>Denticeps</taxon>
    </lineage>
</organism>
<reference evidence="2" key="2">
    <citation type="submission" date="2025-08" db="UniProtKB">
        <authorList>
            <consortium name="Ensembl"/>
        </authorList>
    </citation>
    <scope>IDENTIFICATION</scope>
</reference>
<dbReference type="SUPFAM" id="SSF48371">
    <property type="entry name" value="ARM repeat"/>
    <property type="match status" value="1"/>
</dbReference>